<dbReference type="Proteomes" id="UP001596495">
    <property type="component" value="Unassembled WGS sequence"/>
</dbReference>
<dbReference type="EMBL" id="JBHTBX010000002">
    <property type="protein sequence ID" value="MFC7433412.1"/>
    <property type="molecule type" value="Genomic_DNA"/>
</dbReference>
<gene>
    <name evidence="1" type="ORF">ACFQNJ_02685</name>
</gene>
<dbReference type="SUPFAM" id="SSF160631">
    <property type="entry name" value="SMI1/KNR4-like"/>
    <property type="match status" value="1"/>
</dbReference>
<name>A0ABW2R645_9BURK</name>
<sequence length="214" mass="23605">MSPSSIDTLMAVLDRYAGLLQTLDDPARQMGPQIVWTGPDDLATVQALERASGFPLPGDLTAFYLAHGGIDVGQGWGALSLFSAGRLLANTTQASPERYPLRHGLLDFIHGVWEGRPEFDEAFSAEQTAQLNRAYLVIGMTALDDDTHRYLFLDRAGRCGALWFNQDCIDDEHLETLHQMLQTSPARSDFCTALAAEVQVAIERLHPRHVTVRA</sequence>
<accession>A0ABW2R645</accession>
<evidence type="ECO:0000313" key="2">
    <source>
        <dbReference type="Proteomes" id="UP001596495"/>
    </source>
</evidence>
<proteinExistence type="predicted"/>
<keyword evidence="2" id="KW-1185">Reference proteome</keyword>
<evidence type="ECO:0000313" key="1">
    <source>
        <dbReference type="EMBL" id="MFC7433412.1"/>
    </source>
</evidence>
<comment type="caution">
    <text evidence="1">The sequence shown here is derived from an EMBL/GenBank/DDBJ whole genome shotgun (WGS) entry which is preliminary data.</text>
</comment>
<reference evidence="2" key="1">
    <citation type="journal article" date="2019" name="Int. J. Syst. Evol. Microbiol.">
        <title>The Global Catalogue of Microorganisms (GCM) 10K type strain sequencing project: providing services to taxonomists for standard genome sequencing and annotation.</title>
        <authorList>
            <consortium name="The Broad Institute Genomics Platform"/>
            <consortium name="The Broad Institute Genome Sequencing Center for Infectious Disease"/>
            <person name="Wu L."/>
            <person name="Ma J."/>
        </authorList>
    </citation>
    <scope>NUCLEOTIDE SEQUENCE [LARGE SCALE GENOMIC DNA]</scope>
    <source>
        <strain evidence="2">CCUG 54518</strain>
    </source>
</reference>
<organism evidence="1 2">
    <name type="scientific">Hydrogenophaga bisanensis</name>
    <dbReference type="NCBI Taxonomy" id="439611"/>
    <lineage>
        <taxon>Bacteria</taxon>
        <taxon>Pseudomonadati</taxon>
        <taxon>Pseudomonadota</taxon>
        <taxon>Betaproteobacteria</taxon>
        <taxon>Burkholderiales</taxon>
        <taxon>Comamonadaceae</taxon>
        <taxon>Hydrogenophaga</taxon>
    </lineage>
</organism>
<dbReference type="InterPro" id="IPR037883">
    <property type="entry name" value="Knr4/Smi1-like_sf"/>
</dbReference>
<dbReference type="RefSeq" id="WP_382253651.1">
    <property type="nucleotide sequence ID" value="NZ_JBHTBX010000002.1"/>
</dbReference>
<protein>
    <submittedName>
        <fullName evidence="1">SMI1/KNR4 family protein</fullName>
    </submittedName>
</protein>